<dbReference type="Ensembl" id="ENSNMLT00000037240.1">
    <property type="protein sequence ID" value="ENSNMLP00000033427.1"/>
    <property type="gene ID" value="ENSNMLG00000020873.1"/>
</dbReference>
<evidence type="ECO:0000313" key="1">
    <source>
        <dbReference type="Ensembl" id="ENSNMLP00000033427.1"/>
    </source>
</evidence>
<proteinExistence type="predicted"/>
<keyword evidence="2" id="KW-1185">Reference proteome</keyword>
<dbReference type="Proteomes" id="UP000694523">
    <property type="component" value="Unplaced"/>
</dbReference>
<evidence type="ECO:0000313" key="2">
    <source>
        <dbReference type="Proteomes" id="UP000694523"/>
    </source>
</evidence>
<reference evidence="1" key="2">
    <citation type="submission" date="2025-09" db="UniProtKB">
        <authorList>
            <consortium name="Ensembl"/>
        </authorList>
    </citation>
    <scope>IDENTIFICATION</scope>
</reference>
<accession>A0A8C6UD44</accession>
<dbReference type="AlphaFoldDB" id="A0A8C6UD44"/>
<reference evidence="1" key="1">
    <citation type="submission" date="2025-08" db="UniProtKB">
        <authorList>
            <consortium name="Ensembl"/>
        </authorList>
    </citation>
    <scope>IDENTIFICATION</scope>
</reference>
<name>A0A8C6UD44_9GOBI</name>
<protein>
    <recommendedName>
        <fullName evidence="3">S100/CaBP-9k-type calcium binding subdomain domain-containing protein</fullName>
    </recommendedName>
</protein>
<evidence type="ECO:0008006" key="3">
    <source>
        <dbReference type="Google" id="ProtNLM"/>
    </source>
</evidence>
<organism evidence="1 2">
    <name type="scientific">Neogobius melanostomus</name>
    <name type="common">round goby</name>
    <dbReference type="NCBI Taxonomy" id="47308"/>
    <lineage>
        <taxon>Eukaryota</taxon>
        <taxon>Metazoa</taxon>
        <taxon>Chordata</taxon>
        <taxon>Craniata</taxon>
        <taxon>Vertebrata</taxon>
        <taxon>Euteleostomi</taxon>
        <taxon>Actinopterygii</taxon>
        <taxon>Neopterygii</taxon>
        <taxon>Teleostei</taxon>
        <taxon>Neoteleostei</taxon>
        <taxon>Acanthomorphata</taxon>
        <taxon>Gobiaria</taxon>
        <taxon>Gobiiformes</taxon>
        <taxon>Gobioidei</taxon>
        <taxon>Gobiidae</taxon>
        <taxon>Benthophilinae</taxon>
        <taxon>Neogobiini</taxon>
        <taxon>Neogobius</taxon>
    </lineage>
</organism>
<sequence length="86" mass="9286">VCPQYSDLELALNSLFQTLLGNQMPALSKTLQADDGALGKLLEKMGVQNGQDVSFQNFWSLINSQATALFDASPKSKGMNCTCSLQ</sequence>